<feature type="transmembrane region" description="Helical" evidence="1">
    <location>
        <begin position="170"/>
        <end position="194"/>
    </location>
</feature>
<organism evidence="3">
    <name type="scientific">Desulfomonile tiedjei</name>
    <dbReference type="NCBI Taxonomy" id="2358"/>
    <lineage>
        <taxon>Bacteria</taxon>
        <taxon>Pseudomonadati</taxon>
        <taxon>Thermodesulfobacteriota</taxon>
        <taxon>Desulfomonilia</taxon>
        <taxon>Desulfomonilales</taxon>
        <taxon>Desulfomonilaceae</taxon>
        <taxon>Desulfomonile</taxon>
    </lineage>
</organism>
<keyword evidence="1" id="KW-0472">Membrane</keyword>
<sequence length="247" mass="27108">MTTLPRIFRMQRRWCICGCLSETFHTMKNTCTRLGNPSRAAFSTTESARAMRSGPGLRPGPVVRADNNSDEQQMKPSLSVQNLASGSQRFKVMLATAFWFGLSPIIPGTVGTIPAVVLFVGTALWIPAAWQWLVITGLLLVSCILCVYLGEWAEKFWGAKDPRHFVLDEVAGFFLTVLLFRVPDLGATLFWGFVATRAFDIIKPPPASSLEVLPAGWGILVDDLVASLYAVAFLHAASRLLPSFFGL</sequence>
<gene>
    <name evidence="3" type="ORF">ENV54_07700</name>
</gene>
<dbReference type="InterPro" id="IPR007686">
    <property type="entry name" value="YutG/PgpA"/>
</dbReference>
<dbReference type="GO" id="GO:0006629">
    <property type="term" value="P:lipid metabolic process"/>
    <property type="evidence" value="ECO:0007669"/>
    <property type="project" value="InterPro"/>
</dbReference>
<feature type="transmembrane region" description="Helical" evidence="1">
    <location>
        <begin position="132"/>
        <end position="150"/>
    </location>
</feature>
<dbReference type="CDD" id="cd06971">
    <property type="entry name" value="PgpA"/>
    <property type="match status" value="1"/>
</dbReference>
<name>A0A7C4ESZ0_9BACT</name>
<dbReference type="AlphaFoldDB" id="A0A7C4ESZ0"/>
<dbReference type="InterPro" id="IPR026037">
    <property type="entry name" value="PgpA"/>
</dbReference>
<reference evidence="3" key="1">
    <citation type="journal article" date="2020" name="mSystems">
        <title>Genome- and Community-Level Interaction Insights into Carbon Utilization and Element Cycling Functions of Hydrothermarchaeota in Hydrothermal Sediment.</title>
        <authorList>
            <person name="Zhou Z."/>
            <person name="Liu Y."/>
            <person name="Xu W."/>
            <person name="Pan J."/>
            <person name="Luo Z.H."/>
            <person name="Li M."/>
        </authorList>
    </citation>
    <scope>NUCLEOTIDE SEQUENCE [LARGE SCALE GENOMIC DNA]</scope>
    <source>
        <strain evidence="3">SpSt-769</strain>
    </source>
</reference>
<dbReference type="SUPFAM" id="SSF101307">
    <property type="entry name" value="YutG-like"/>
    <property type="match status" value="1"/>
</dbReference>
<dbReference type="PANTHER" id="PTHR36305:SF1">
    <property type="entry name" value="PHOSPHATIDYLGLYCEROPHOSPHATASE A"/>
    <property type="match status" value="1"/>
</dbReference>
<feature type="domain" description="YutG/PgpA" evidence="2">
    <location>
        <begin position="94"/>
        <end position="237"/>
    </location>
</feature>
<comment type="caution">
    <text evidence="3">The sequence shown here is derived from an EMBL/GenBank/DDBJ whole genome shotgun (WGS) entry which is preliminary data.</text>
</comment>
<dbReference type="PANTHER" id="PTHR36305">
    <property type="entry name" value="PHOSPHATIDYLGLYCEROPHOSPHATASE A"/>
    <property type="match status" value="1"/>
</dbReference>
<proteinExistence type="predicted"/>
<dbReference type="InterPro" id="IPR036681">
    <property type="entry name" value="PgpA-like_sf"/>
</dbReference>
<protein>
    <submittedName>
        <fullName evidence="3">Phosphatidylglycerophosphatase A</fullName>
    </submittedName>
</protein>
<dbReference type="EMBL" id="DTGT01000241">
    <property type="protein sequence ID" value="HGH61165.1"/>
    <property type="molecule type" value="Genomic_DNA"/>
</dbReference>
<dbReference type="Pfam" id="PF04608">
    <property type="entry name" value="PgpA"/>
    <property type="match status" value="1"/>
</dbReference>
<dbReference type="GO" id="GO:0008962">
    <property type="term" value="F:phosphatidylglycerophosphatase activity"/>
    <property type="evidence" value="ECO:0007669"/>
    <property type="project" value="InterPro"/>
</dbReference>
<feature type="transmembrane region" description="Helical" evidence="1">
    <location>
        <begin position="214"/>
        <end position="237"/>
    </location>
</feature>
<evidence type="ECO:0000259" key="2">
    <source>
        <dbReference type="Pfam" id="PF04608"/>
    </source>
</evidence>
<evidence type="ECO:0000313" key="3">
    <source>
        <dbReference type="EMBL" id="HGH61165.1"/>
    </source>
</evidence>
<evidence type="ECO:0000256" key="1">
    <source>
        <dbReference type="SAM" id="Phobius"/>
    </source>
</evidence>
<feature type="transmembrane region" description="Helical" evidence="1">
    <location>
        <begin position="97"/>
        <end position="126"/>
    </location>
</feature>
<keyword evidence="1" id="KW-0812">Transmembrane</keyword>
<accession>A0A7C4ESZ0</accession>
<keyword evidence="1" id="KW-1133">Transmembrane helix</keyword>